<reference evidence="1" key="1">
    <citation type="journal article" date="2021" name="Proc. Natl. Acad. Sci. U.S.A.">
        <title>A Catalog of Tens of Thousands of Viruses from Human Metagenomes Reveals Hidden Associations with Chronic Diseases.</title>
        <authorList>
            <person name="Tisza M.J."/>
            <person name="Buck C.B."/>
        </authorList>
    </citation>
    <scope>NUCLEOTIDE SEQUENCE</scope>
    <source>
        <strain evidence="1">CtiJY10</strain>
    </source>
</reference>
<proteinExistence type="predicted"/>
<evidence type="ECO:0000313" key="1">
    <source>
        <dbReference type="EMBL" id="DAD89411.1"/>
    </source>
</evidence>
<name>A0A8S5N5E8_9CAUD</name>
<dbReference type="EMBL" id="BK015060">
    <property type="protein sequence ID" value="DAD89411.1"/>
    <property type="molecule type" value="Genomic_DNA"/>
</dbReference>
<sequence>MVKIYKDKRTNRLWALDEMLTMGTKVHMVPLTGKEDKFVSQSTLKRWYTKWDEANMVVELKAFTGMTLGWFKVEEETKDTISFWTKANKYLTFDKKTDAQVNAKNPKFANHIGMTYGYPTVF</sequence>
<protein>
    <submittedName>
        <fullName evidence="1">Uncharacterized protein</fullName>
    </submittedName>
</protein>
<accession>A0A8S5N5E8</accession>
<organism evidence="1">
    <name type="scientific">Podoviridae sp. ctiJY10</name>
    <dbReference type="NCBI Taxonomy" id="2826572"/>
    <lineage>
        <taxon>Viruses</taxon>
        <taxon>Duplodnaviria</taxon>
        <taxon>Heunggongvirae</taxon>
        <taxon>Uroviricota</taxon>
        <taxon>Caudoviricetes</taxon>
    </lineage>
</organism>